<dbReference type="InterPro" id="IPR000943">
    <property type="entry name" value="RNA_pol_sigma70"/>
</dbReference>
<dbReference type="NCBIfam" id="TIGR02937">
    <property type="entry name" value="sigma70-ECF"/>
    <property type="match status" value="1"/>
</dbReference>
<reference evidence="8" key="1">
    <citation type="submission" date="2024-05" db="EMBL/GenBank/DDBJ databases">
        <title>Whole genome shotgun sequence of Streptomyces hydrogenans NBRC 13475.</title>
        <authorList>
            <person name="Komaki H."/>
            <person name="Tamura T."/>
        </authorList>
    </citation>
    <scope>NUCLEOTIDE SEQUENCE</scope>
    <source>
        <strain evidence="8">NBRC 13475</strain>
    </source>
</reference>
<dbReference type="InterPro" id="IPR007630">
    <property type="entry name" value="RNA_pol_sigma70_r4"/>
</dbReference>
<sequence>MDLRPAPRRPDLRTAGTPPVPPRLGTALALLGRYVEGRRVTERARSGVVRLTGLTPSERTRFDRLLREAGIEVEAPGAARETRPPETAGPARRAPRPVAAPSRSGSAPASTPPPPPPVPPDLARSLAVARRVLDEDRNSARPDARLLGAAAEVGLSVLLRGGTARMGVEPSAEEIAALPRDDLRRRAYDCLVLHNQGLSRACLKGFTGRGLEDEDLVQHGMLGVMRAARKFDPSKGFRFSTYAWIWVRQSMNRAVAEESTAIRIPMYLHERMRKVARAERALRHAGRPRGAADVAVATGLSVRQVDEVHRISRVTDSLDREVGDGANLGELIGARRPVPSVVEDVFARLDAARLAGLLARLTEREALVVRRRAGVFGETEATLEEIGRDLGLSRERIRQIEAGAHAKLRGFVGGPETGSSKRPARADRPRRGTPGKATRETPSRPRPKATPGGGTGRATRSTPLPPPPPSPRPAPRRRTPAPRPPWVYEGAPVLLLDGSRVYVARIDEENSRVWWRSSPASSTRHPAGFHVLRPAP</sequence>
<keyword evidence="3" id="KW-0238">DNA-binding</keyword>
<dbReference type="Pfam" id="PF04542">
    <property type="entry name" value="Sigma70_r2"/>
    <property type="match status" value="1"/>
</dbReference>
<evidence type="ECO:0000256" key="5">
    <source>
        <dbReference type="SAM" id="MobiDB-lite"/>
    </source>
</evidence>
<dbReference type="PRINTS" id="PR00046">
    <property type="entry name" value="SIGMA70FCT"/>
</dbReference>
<accession>A0ABQ3PT52</accession>
<keyword evidence="2" id="KW-0731">Sigma factor</keyword>
<dbReference type="RefSeq" id="WP_350810804.1">
    <property type="nucleotide sequence ID" value="NZ_JBEPFM010000008.1"/>
</dbReference>
<feature type="compositionally biased region" description="Pro residues" evidence="5">
    <location>
        <begin position="110"/>
        <end position="120"/>
    </location>
</feature>
<dbReference type="PANTHER" id="PTHR30603">
    <property type="entry name" value="RNA POLYMERASE SIGMA FACTOR RPO"/>
    <property type="match status" value="1"/>
</dbReference>
<comment type="caution">
    <text evidence="8">The sequence shown here is derived from an EMBL/GenBank/DDBJ whole genome shotgun (WGS) entry which is preliminary data.</text>
</comment>
<name>A0ABQ3PT52_9ACTN</name>
<feature type="region of interest" description="Disordered" evidence="5">
    <location>
        <begin position="514"/>
        <end position="536"/>
    </location>
</feature>
<keyword evidence="1" id="KW-0805">Transcription regulation</keyword>
<dbReference type="EMBL" id="BNDW01000120">
    <property type="protein sequence ID" value="GHI28195.1"/>
    <property type="molecule type" value="Genomic_DNA"/>
</dbReference>
<dbReference type="Gene3D" id="1.10.10.10">
    <property type="entry name" value="Winged helix-like DNA-binding domain superfamily/Winged helix DNA-binding domain"/>
    <property type="match status" value="2"/>
</dbReference>
<feature type="domain" description="RNA polymerase sigma-70 region 2" evidence="6">
    <location>
        <begin position="191"/>
        <end position="256"/>
    </location>
</feature>
<evidence type="ECO:0008006" key="10">
    <source>
        <dbReference type="Google" id="ProtNLM"/>
    </source>
</evidence>
<evidence type="ECO:0000256" key="2">
    <source>
        <dbReference type="ARBA" id="ARBA00023082"/>
    </source>
</evidence>
<evidence type="ECO:0000256" key="3">
    <source>
        <dbReference type="ARBA" id="ARBA00023125"/>
    </source>
</evidence>
<evidence type="ECO:0000259" key="6">
    <source>
        <dbReference type="Pfam" id="PF04542"/>
    </source>
</evidence>
<dbReference type="SUPFAM" id="SSF88946">
    <property type="entry name" value="Sigma2 domain of RNA polymerase sigma factors"/>
    <property type="match status" value="1"/>
</dbReference>
<keyword evidence="9" id="KW-1185">Reference proteome</keyword>
<dbReference type="InterPro" id="IPR014284">
    <property type="entry name" value="RNA_pol_sigma-70_dom"/>
</dbReference>
<feature type="region of interest" description="Disordered" evidence="5">
    <location>
        <begin position="73"/>
        <end position="122"/>
    </location>
</feature>
<evidence type="ECO:0000313" key="8">
    <source>
        <dbReference type="EMBL" id="GHI28195.1"/>
    </source>
</evidence>
<proteinExistence type="predicted"/>
<evidence type="ECO:0000259" key="7">
    <source>
        <dbReference type="Pfam" id="PF04545"/>
    </source>
</evidence>
<evidence type="ECO:0000256" key="4">
    <source>
        <dbReference type="ARBA" id="ARBA00023163"/>
    </source>
</evidence>
<evidence type="ECO:0000313" key="9">
    <source>
        <dbReference type="Proteomes" id="UP001052739"/>
    </source>
</evidence>
<dbReference type="Proteomes" id="UP001052739">
    <property type="component" value="Unassembled WGS sequence"/>
</dbReference>
<feature type="compositionally biased region" description="Pro residues" evidence="5">
    <location>
        <begin position="463"/>
        <end position="473"/>
    </location>
</feature>
<dbReference type="CDD" id="cd06171">
    <property type="entry name" value="Sigma70_r4"/>
    <property type="match status" value="1"/>
</dbReference>
<protein>
    <recommendedName>
        <fullName evidence="10">RNA polymerase sigma factor</fullName>
    </recommendedName>
</protein>
<dbReference type="Gene3D" id="1.10.601.10">
    <property type="entry name" value="RNA Polymerase Primary Sigma Factor"/>
    <property type="match status" value="1"/>
</dbReference>
<dbReference type="InterPro" id="IPR036388">
    <property type="entry name" value="WH-like_DNA-bd_sf"/>
</dbReference>
<dbReference type="Pfam" id="PF04545">
    <property type="entry name" value="Sigma70_r4"/>
    <property type="match status" value="1"/>
</dbReference>
<dbReference type="InterPro" id="IPR050239">
    <property type="entry name" value="Sigma-70_RNA_pol_init_factors"/>
</dbReference>
<dbReference type="SUPFAM" id="SSF88659">
    <property type="entry name" value="Sigma3 and sigma4 domains of RNA polymerase sigma factors"/>
    <property type="match status" value="1"/>
</dbReference>
<evidence type="ECO:0000256" key="1">
    <source>
        <dbReference type="ARBA" id="ARBA00023015"/>
    </source>
</evidence>
<feature type="compositionally biased region" description="Basic and acidic residues" evidence="5">
    <location>
        <begin position="1"/>
        <end position="12"/>
    </location>
</feature>
<feature type="region of interest" description="Disordered" evidence="5">
    <location>
        <begin position="408"/>
        <end position="488"/>
    </location>
</feature>
<gene>
    <name evidence="8" type="ORF">Shyd_95660</name>
</gene>
<keyword evidence="4" id="KW-0804">Transcription</keyword>
<dbReference type="InterPro" id="IPR007627">
    <property type="entry name" value="RNA_pol_sigma70_r2"/>
</dbReference>
<feature type="region of interest" description="Disordered" evidence="5">
    <location>
        <begin position="1"/>
        <end position="24"/>
    </location>
</feature>
<dbReference type="InterPro" id="IPR013324">
    <property type="entry name" value="RNA_pol_sigma_r3/r4-like"/>
</dbReference>
<organism evidence="8 9">
    <name type="scientific">Streptomyces hydrogenans</name>
    <dbReference type="NCBI Taxonomy" id="1873719"/>
    <lineage>
        <taxon>Bacteria</taxon>
        <taxon>Bacillati</taxon>
        <taxon>Actinomycetota</taxon>
        <taxon>Actinomycetes</taxon>
        <taxon>Kitasatosporales</taxon>
        <taxon>Streptomycetaceae</taxon>
        <taxon>Streptomyces</taxon>
    </lineage>
</organism>
<feature type="compositionally biased region" description="Low complexity" evidence="5">
    <location>
        <begin position="85"/>
        <end position="109"/>
    </location>
</feature>
<dbReference type="InterPro" id="IPR013325">
    <property type="entry name" value="RNA_pol_sigma_r2"/>
</dbReference>
<feature type="domain" description="RNA polymerase sigma-70 region 4" evidence="7">
    <location>
        <begin position="357"/>
        <end position="409"/>
    </location>
</feature>
<dbReference type="PANTHER" id="PTHR30603:SF47">
    <property type="entry name" value="RNA POLYMERASE SIGMA FACTOR SIGD, CHLOROPLASTIC"/>
    <property type="match status" value="1"/>
</dbReference>